<dbReference type="PANTHER" id="PTHR43730:SF1">
    <property type="entry name" value="BETA-MANNOSIDASE"/>
    <property type="match status" value="1"/>
</dbReference>
<dbReference type="GO" id="GO:0004567">
    <property type="term" value="F:beta-mannosidase activity"/>
    <property type="evidence" value="ECO:0007669"/>
    <property type="project" value="UniProtKB-EC"/>
</dbReference>
<dbReference type="PANTHER" id="PTHR43730">
    <property type="entry name" value="BETA-MANNOSIDASE"/>
    <property type="match status" value="1"/>
</dbReference>
<keyword evidence="3" id="KW-0378">Hydrolase</keyword>
<dbReference type="GO" id="GO:0005975">
    <property type="term" value="P:carbohydrate metabolic process"/>
    <property type="evidence" value="ECO:0007669"/>
    <property type="project" value="InterPro"/>
</dbReference>
<evidence type="ECO:0000256" key="3">
    <source>
        <dbReference type="ARBA" id="ARBA00022801"/>
    </source>
</evidence>
<dbReference type="EC" id="3.2.1.25" evidence="2"/>
<keyword evidence="4" id="KW-0326">Glycosidase</keyword>
<reference evidence="6" key="1">
    <citation type="submission" date="2020-05" db="EMBL/GenBank/DDBJ databases">
        <authorList>
            <person name="Chiriac C."/>
            <person name="Salcher M."/>
            <person name="Ghai R."/>
            <person name="Kavagutti S V."/>
        </authorList>
    </citation>
    <scope>NUCLEOTIDE SEQUENCE</scope>
</reference>
<dbReference type="SUPFAM" id="SSF51445">
    <property type="entry name" value="(Trans)glycosidases"/>
    <property type="match status" value="1"/>
</dbReference>
<dbReference type="AlphaFoldDB" id="A0A6J6DBA4"/>
<dbReference type="InterPro" id="IPR008979">
    <property type="entry name" value="Galactose-bd-like_sf"/>
</dbReference>
<dbReference type="Gene3D" id="2.60.120.260">
    <property type="entry name" value="Galactose-binding domain-like"/>
    <property type="match status" value="1"/>
</dbReference>
<evidence type="ECO:0000256" key="2">
    <source>
        <dbReference type="ARBA" id="ARBA00012754"/>
    </source>
</evidence>
<accession>A0A6J6DBA4</accession>
<organism evidence="6">
    <name type="scientific">freshwater metagenome</name>
    <dbReference type="NCBI Taxonomy" id="449393"/>
    <lineage>
        <taxon>unclassified sequences</taxon>
        <taxon>metagenomes</taxon>
        <taxon>ecological metagenomes</taxon>
    </lineage>
</organism>
<proteinExistence type="predicted"/>
<evidence type="ECO:0000256" key="4">
    <source>
        <dbReference type="ARBA" id="ARBA00023295"/>
    </source>
</evidence>
<evidence type="ECO:0000313" key="6">
    <source>
        <dbReference type="EMBL" id="CAB4560574.1"/>
    </source>
</evidence>
<dbReference type="InterPro" id="IPR006102">
    <property type="entry name" value="Ig-like_GH2"/>
</dbReference>
<dbReference type="InterPro" id="IPR013783">
    <property type="entry name" value="Ig-like_fold"/>
</dbReference>
<evidence type="ECO:0000259" key="5">
    <source>
        <dbReference type="Pfam" id="PF00703"/>
    </source>
</evidence>
<comment type="catalytic activity">
    <reaction evidence="1">
        <text>Hydrolysis of terminal, non-reducing beta-D-mannose residues in beta-D-mannosides.</text>
        <dbReference type="EC" id="3.2.1.25"/>
    </reaction>
</comment>
<dbReference type="GO" id="GO:0006516">
    <property type="term" value="P:glycoprotein catabolic process"/>
    <property type="evidence" value="ECO:0007669"/>
    <property type="project" value="TreeGrafter"/>
</dbReference>
<dbReference type="InterPro" id="IPR036156">
    <property type="entry name" value="Beta-gal/glucu_dom_sf"/>
</dbReference>
<evidence type="ECO:0000256" key="1">
    <source>
        <dbReference type="ARBA" id="ARBA00000829"/>
    </source>
</evidence>
<feature type="domain" description="Glycoside hydrolase family 2 immunoglobulin-like beta-sandwich" evidence="5">
    <location>
        <begin position="165"/>
        <end position="268"/>
    </location>
</feature>
<dbReference type="Gene3D" id="2.60.40.10">
    <property type="entry name" value="Immunoglobulins"/>
    <property type="match status" value="1"/>
</dbReference>
<dbReference type="InterPro" id="IPR017853">
    <property type="entry name" value="GH"/>
</dbReference>
<dbReference type="Pfam" id="PF00703">
    <property type="entry name" value="Glyco_hydro_2"/>
    <property type="match status" value="1"/>
</dbReference>
<name>A0A6J6DBA4_9ZZZZ</name>
<dbReference type="SUPFAM" id="SSF49785">
    <property type="entry name" value="Galactose-binding domain-like"/>
    <property type="match status" value="1"/>
</dbReference>
<dbReference type="SUPFAM" id="SSF49303">
    <property type="entry name" value="beta-Galactosidase/glucuronidase domain"/>
    <property type="match status" value="1"/>
</dbReference>
<protein>
    <recommendedName>
        <fullName evidence="2">beta-mannosidase</fullName>
        <ecNumber evidence="2">3.2.1.25</ecNumber>
    </recommendedName>
</protein>
<gene>
    <name evidence="6" type="ORF">UFOPK1493_01758</name>
</gene>
<dbReference type="EMBL" id="CAEZSR010000058">
    <property type="protein sequence ID" value="CAB4560574.1"/>
    <property type="molecule type" value="Genomic_DNA"/>
</dbReference>
<dbReference type="Gene3D" id="3.20.20.80">
    <property type="entry name" value="Glycosidases"/>
    <property type="match status" value="1"/>
</dbReference>
<sequence length="689" mass="76850">MEPIGRWRARAADDDVRRDGIGLDHDDADWVEVSVPGHWRLEPAFADSSGPIMYRADLRHRPSRPDERAFVVFDGVMYQADVWLDGAYLGDPEGYVAPHAFDVTSLARLSDEHVLAVEVSCPPQPPDAPKRTLMGALHDGSAFDRRWNPGGIWRPVRLEVTGPVRIDRCRVLCRDANDTRAHLRLTARLDSDAARKVRVRTIVDGIVHAEQDHSLASGSNEIAWNLDVAKPRLWWPWSMGEQPLSEVVVEIAVDGRISHSVRRRTGFREIAMDDWVLSVNGERLFTKGVNLGPSTIDLAGAPPEVFRRDVELARDAGLDLVRCAGHVTRDDLYDAADELGVLVWQDLPLRGRYARSVRRQAVRQAREVVDVLGHHPSIAVWCAHDRPEVAALRQQVPTWTKTVLDRWVTRALEEADESRPTLTNSGVPPHVTQIEGSDTHLTFGWGRGDERDLPSYAAAFPRMVRFVGAFGAQSVPDDADGWIDTSRWPAIDLAELAGRFGADADAVQRHVPPLGHPTFEHWVRYTQRYQATLLRHHIETLRRLKYRPTGGFCVSSLADATPRVSTSILDHLRRPKPAFATVVDACRPVIVVAERMADQLSVGDAIALDVHAVSDLHHPLTEVVCTASLRWPGGVHRWRWTGDVPADDCVLIGTIQFVVPDAPGGLWLDLALEHGDEVATNRYESIVTR</sequence>
<dbReference type="InterPro" id="IPR050887">
    <property type="entry name" value="Beta-mannosidase_GH2"/>
</dbReference>